<gene>
    <name evidence="1" type="ORF">L2E82_34174</name>
</gene>
<reference evidence="2" key="1">
    <citation type="journal article" date="2022" name="Mol. Ecol. Resour.">
        <title>The genomes of chicory, endive, great burdock and yacon provide insights into Asteraceae palaeo-polyploidization history and plant inulin production.</title>
        <authorList>
            <person name="Fan W."/>
            <person name="Wang S."/>
            <person name="Wang H."/>
            <person name="Wang A."/>
            <person name="Jiang F."/>
            <person name="Liu H."/>
            <person name="Zhao H."/>
            <person name="Xu D."/>
            <person name="Zhang Y."/>
        </authorList>
    </citation>
    <scope>NUCLEOTIDE SEQUENCE [LARGE SCALE GENOMIC DNA]</scope>
    <source>
        <strain evidence="2">cv. Punajuju</strain>
    </source>
</reference>
<keyword evidence="2" id="KW-1185">Reference proteome</keyword>
<sequence>MATSSSSSSSSFNKRVTKDRELIDEVFSWSLDAVLNEDHYKGKVNEIQERFSSTTAYMRSFIMPLLEETHHALMSKIKTISRAPTRGIINVSNFPTLFLESKSRGSYEPEVGDLIVLTNEKPRCIRDLNRTNGGLNYVVAMVKWVKDDKIQVVSSKPISFRGKECNKGGKPMLFAVHVVNLTPNINISQALHSKLDGKNMKIINKLLQTDPKGSKECSLCSIQHTKKSASLNLKQTMNTFDLNKSQKTAVWSCILARECPHQETVKLIWGPPGTGKTKTVCCLLFALFKMRCRTLTCAPTNNAVLEVSSRFMSLVKTSLEYNTYGFGDIVLFGKGERMKIGGFPELNQVFLENRVSVLAGCLSPTSGWRNKAGSIIKLLKYPKDEYNLYLRDARKVDDDASDEEEFELRDYNTGHRDIHGKEIIWKEKVFKNTKKLSFGDYITKKFNILEEKLTAMVTNLYTHMPTCFLTLPLANKMMRVVNLLRNTLEGVEISEENMESMNELVVMKKELFQVLEEVLCETVSFPKFKNDHDHEIANFCLENACLIFCTASSSIRLHKIKTNVELLVVDEAAQLKECESLIPLQLSGLRDVILIGDEMQLPAMVESRISKEKKFGRSLFRRLVSLKHPTHLLNVQYRMHPMISRFPNQKFYGKKIFNGPNVIKPNYTKQFLEGDMFGPYSFIHLTHGEVEFDETGSGKNMVEVAVVVDLITRLYKENIAEKRKISVGCITPYKAQVSAIENKLADFYETMEAGKHGFSVNVKTVDGFQGCEEDVIIISTVTGIGSRSIGFLSTDQRANVALTRARYCLWILGNGDTLWNSRTVWSPLVNDAIKRRRFYVGDEDERLERAINQRNLEVPKMSSKGDENGCLSNGIAEISLREEAGSSSSSSGLFLEGPRALPKDTKY</sequence>
<reference evidence="1 2" key="2">
    <citation type="journal article" date="2022" name="Mol. Ecol. Resour.">
        <title>The genomes of chicory, endive, great burdock and yacon provide insights into Asteraceae paleo-polyploidization history and plant inulin production.</title>
        <authorList>
            <person name="Fan W."/>
            <person name="Wang S."/>
            <person name="Wang H."/>
            <person name="Wang A."/>
            <person name="Jiang F."/>
            <person name="Liu H."/>
            <person name="Zhao H."/>
            <person name="Xu D."/>
            <person name="Zhang Y."/>
        </authorList>
    </citation>
    <scope>NUCLEOTIDE SEQUENCE [LARGE SCALE GENOMIC DNA]</scope>
    <source>
        <strain evidence="2">cv. Punajuju</strain>
        <tissue evidence="1">Leaves</tissue>
    </source>
</reference>
<dbReference type="EMBL" id="CM042014">
    <property type="protein sequence ID" value="KAI3722947.1"/>
    <property type="molecule type" value="Genomic_DNA"/>
</dbReference>
<name>A0ACB9BLU1_CICIN</name>
<protein>
    <submittedName>
        <fullName evidence="1">Uncharacterized protein</fullName>
    </submittedName>
</protein>
<evidence type="ECO:0000313" key="2">
    <source>
        <dbReference type="Proteomes" id="UP001055811"/>
    </source>
</evidence>
<dbReference type="Proteomes" id="UP001055811">
    <property type="component" value="Linkage Group LG06"/>
</dbReference>
<proteinExistence type="predicted"/>
<comment type="caution">
    <text evidence="1">The sequence shown here is derived from an EMBL/GenBank/DDBJ whole genome shotgun (WGS) entry which is preliminary data.</text>
</comment>
<accession>A0ACB9BLU1</accession>
<organism evidence="1 2">
    <name type="scientific">Cichorium intybus</name>
    <name type="common">Chicory</name>
    <dbReference type="NCBI Taxonomy" id="13427"/>
    <lineage>
        <taxon>Eukaryota</taxon>
        <taxon>Viridiplantae</taxon>
        <taxon>Streptophyta</taxon>
        <taxon>Embryophyta</taxon>
        <taxon>Tracheophyta</taxon>
        <taxon>Spermatophyta</taxon>
        <taxon>Magnoliopsida</taxon>
        <taxon>eudicotyledons</taxon>
        <taxon>Gunneridae</taxon>
        <taxon>Pentapetalae</taxon>
        <taxon>asterids</taxon>
        <taxon>campanulids</taxon>
        <taxon>Asterales</taxon>
        <taxon>Asteraceae</taxon>
        <taxon>Cichorioideae</taxon>
        <taxon>Cichorieae</taxon>
        <taxon>Cichoriinae</taxon>
        <taxon>Cichorium</taxon>
    </lineage>
</organism>
<evidence type="ECO:0000313" key="1">
    <source>
        <dbReference type="EMBL" id="KAI3722947.1"/>
    </source>
</evidence>